<protein>
    <submittedName>
        <fullName evidence="2">Uncharacterized protein</fullName>
    </submittedName>
</protein>
<keyword evidence="1" id="KW-0812">Transmembrane</keyword>
<reference evidence="2" key="1">
    <citation type="journal article" date="2021" name="Microb. Physiol.">
        <title>Proteogenomic Insights into the Physiology of Marine, Sulfate-Reducing, Filamentous Desulfonema limicola and Desulfonema magnum.</title>
        <authorList>
            <person name="Schnaars V."/>
            <person name="Wohlbrand L."/>
            <person name="Scheve S."/>
            <person name="Hinrichs C."/>
            <person name="Reinhardt R."/>
            <person name="Rabus R."/>
        </authorList>
    </citation>
    <scope>NUCLEOTIDE SEQUENCE</scope>
    <source>
        <strain evidence="2">4be13</strain>
    </source>
</reference>
<evidence type="ECO:0000256" key="1">
    <source>
        <dbReference type="SAM" id="Phobius"/>
    </source>
</evidence>
<sequence>MYFFSNFFSRFHARFRPCLSRRVSLSRASSKIPAASRGLSAFMVIVSIFNSFLLLCDALQSYLAK</sequence>
<dbReference type="KEGG" id="dmm:dnm_031640"/>
<dbReference type="Proteomes" id="UP000663722">
    <property type="component" value="Chromosome"/>
</dbReference>
<keyword evidence="1" id="KW-0472">Membrane</keyword>
<keyword evidence="3" id="KW-1185">Reference proteome</keyword>
<keyword evidence="1" id="KW-1133">Transmembrane helix</keyword>
<evidence type="ECO:0000313" key="3">
    <source>
        <dbReference type="Proteomes" id="UP000663722"/>
    </source>
</evidence>
<gene>
    <name evidence="2" type="ORF">dnm_031640</name>
</gene>
<accession>A0A975BKF5</accession>
<name>A0A975BKF5_9BACT</name>
<organism evidence="2 3">
    <name type="scientific">Desulfonema magnum</name>
    <dbReference type="NCBI Taxonomy" id="45655"/>
    <lineage>
        <taxon>Bacteria</taxon>
        <taxon>Pseudomonadati</taxon>
        <taxon>Thermodesulfobacteriota</taxon>
        <taxon>Desulfobacteria</taxon>
        <taxon>Desulfobacterales</taxon>
        <taxon>Desulfococcaceae</taxon>
        <taxon>Desulfonema</taxon>
    </lineage>
</organism>
<dbReference type="EMBL" id="CP061800">
    <property type="protein sequence ID" value="QTA87136.1"/>
    <property type="molecule type" value="Genomic_DNA"/>
</dbReference>
<proteinExistence type="predicted"/>
<feature type="transmembrane region" description="Helical" evidence="1">
    <location>
        <begin position="39"/>
        <end position="59"/>
    </location>
</feature>
<evidence type="ECO:0000313" key="2">
    <source>
        <dbReference type="EMBL" id="QTA87136.1"/>
    </source>
</evidence>
<dbReference type="AlphaFoldDB" id="A0A975BKF5"/>